<reference evidence="3" key="1">
    <citation type="journal article" date="2011" name="MBio">
        <title>Novel metabolic attributes of the genus Cyanothece, comprising a group of unicellular nitrogen-fixing Cyanobacteria.</title>
        <authorList>
            <person name="Bandyopadhyay A."/>
            <person name="Elvitigala T."/>
            <person name="Welsh E."/>
            <person name="Stockel J."/>
            <person name="Liberton M."/>
            <person name="Min H."/>
            <person name="Sherman L.A."/>
            <person name="Pakrasi H.B."/>
        </authorList>
    </citation>
    <scope>NUCLEOTIDE SEQUENCE [LARGE SCALE GENOMIC DNA]</scope>
    <source>
        <strain evidence="3">PCC 8801</strain>
    </source>
</reference>
<sequence>MTIGVIEDGKLAYQAQNINSQGSRDVQISRSSTFTKNWQNN</sequence>
<evidence type="ECO:0000313" key="3">
    <source>
        <dbReference type="Proteomes" id="UP000008204"/>
    </source>
</evidence>
<protein>
    <submittedName>
        <fullName evidence="2">Uncharacterized protein</fullName>
    </submittedName>
</protein>
<dbReference type="STRING" id="41431.PCC8801_0622"/>
<dbReference type="HOGENOM" id="CLU_3268870_0_0_3"/>
<proteinExistence type="predicted"/>
<dbReference type="EMBL" id="CP001287">
    <property type="protein sequence ID" value="ACK64710.1"/>
    <property type="molecule type" value="Genomic_DNA"/>
</dbReference>
<accession>B7JXF3</accession>
<evidence type="ECO:0000313" key="2">
    <source>
        <dbReference type="EMBL" id="ACK64710.1"/>
    </source>
</evidence>
<dbReference type="AlphaFoldDB" id="B7JXF3"/>
<evidence type="ECO:0000256" key="1">
    <source>
        <dbReference type="SAM" id="MobiDB-lite"/>
    </source>
</evidence>
<dbReference type="KEGG" id="cyp:PCC8801_0622"/>
<feature type="region of interest" description="Disordered" evidence="1">
    <location>
        <begin position="22"/>
        <end position="41"/>
    </location>
</feature>
<name>B7JXF3_RIPO1</name>
<organism evidence="2 3">
    <name type="scientific">Rippkaea orientalis (strain PCC 8801 / RF-1)</name>
    <name type="common">Cyanothece sp. (strain PCC 8801)</name>
    <dbReference type="NCBI Taxonomy" id="41431"/>
    <lineage>
        <taxon>Bacteria</taxon>
        <taxon>Bacillati</taxon>
        <taxon>Cyanobacteriota</taxon>
        <taxon>Cyanophyceae</taxon>
        <taxon>Oscillatoriophycideae</taxon>
        <taxon>Chroococcales</taxon>
        <taxon>Aphanothecaceae</taxon>
        <taxon>Rippkaea</taxon>
        <taxon>Rippkaea orientalis</taxon>
    </lineage>
</organism>
<dbReference type="Proteomes" id="UP000008204">
    <property type="component" value="Chromosome"/>
</dbReference>
<gene>
    <name evidence="2" type="ordered locus">PCC8801_0622</name>
</gene>
<keyword evidence="3" id="KW-1185">Reference proteome</keyword>